<dbReference type="Gene3D" id="2.40.70.10">
    <property type="entry name" value="Acid Proteases"/>
    <property type="match status" value="1"/>
</dbReference>
<accession>A0A6P4DPU3</accession>
<sequence>MNNHGNDGSGAQGPMTLATFLMVNPPKFKGTTSPTEADTWFQALERALQAQMVPEGQCVEFATYMLIGEGAPGDFEEWKCIKYEGGLRSDIFSSVGPMEIRTFLELVNKRGQVRRFGKQPQNKQACARCESHHSGAPCKTEWGLCYSCGKAGHKATNYPEKQKQGAGRAQQPGRVFTTSVVGAEGSETLIRGNCEIAGQILNALFDLGATHSFIAFKKASELGLKIVVLGYDLKVYNSTHEAMVTRLGCPQVSFRVQQHDFVHDLICLPMIGLDLILGLDWLSENHVLLNCSAKLVCFMPEDTEGPVVVNSYYLNSMMVNCSGTECQRILLLIAGVSGDDQRLEQILVVCEFPEVFPKDIDEFSPNQEVEFAIELVPGVGPISSAPYRMSPLEMTELKSQLEDLLGKNFI</sequence>
<dbReference type="SUPFAM" id="SSF56672">
    <property type="entry name" value="DNA/RNA polymerases"/>
    <property type="match status" value="1"/>
</dbReference>
<dbReference type="Proteomes" id="UP000515211">
    <property type="component" value="Chromosome 1"/>
</dbReference>
<organism evidence="1 2">
    <name type="scientific">Arachis duranensis</name>
    <name type="common">Wild peanut</name>
    <dbReference type="NCBI Taxonomy" id="130453"/>
    <lineage>
        <taxon>Eukaryota</taxon>
        <taxon>Viridiplantae</taxon>
        <taxon>Streptophyta</taxon>
        <taxon>Embryophyta</taxon>
        <taxon>Tracheophyta</taxon>
        <taxon>Spermatophyta</taxon>
        <taxon>Magnoliopsida</taxon>
        <taxon>eudicotyledons</taxon>
        <taxon>Gunneridae</taxon>
        <taxon>Pentapetalae</taxon>
        <taxon>rosids</taxon>
        <taxon>fabids</taxon>
        <taxon>Fabales</taxon>
        <taxon>Fabaceae</taxon>
        <taxon>Papilionoideae</taxon>
        <taxon>50 kb inversion clade</taxon>
        <taxon>dalbergioids sensu lato</taxon>
        <taxon>Dalbergieae</taxon>
        <taxon>Pterocarpus clade</taxon>
        <taxon>Arachis</taxon>
    </lineage>
</organism>
<dbReference type="InterPro" id="IPR032567">
    <property type="entry name" value="RTL1-rel"/>
</dbReference>
<proteinExistence type="predicted"/>
<dbReference type="SUPFAM" id="SSF50630">
    <property type="entry name" value="Acid proteases"/>
    <property type="match status" value="1"/>
</dbReference>
<dbReference type="RefSeq" id="XP_015967801.1">
    <property type="nucleotide sequence ID" value="XM_016112315.1"/>
</dbReference>
<gene>
    <name evidence="2" type="primary">LOC107491474</name>
</gene>
<evidence type="ECO:0000313" key="2">
    <source>
        <dbReference type="RefSeq" id="XP_015967801.1"/>
    </source>
</evidence>
<reference evidence="1" key="1">
    <citation type="journal article" date="2016" name="Nat. Genet.">
        <title>The genome sequences of Arachis duranensis and Arachis ipaensis, the diploid ancestors of cultivated peanut.</title>
        <authorList>
            <person name="Bertioli D.J."/>
            <person name="Cannon S.B."/>
            <person name="Froenicke L."/>
            <person name="Huang G."/>
            <person name="Farmer A.D."/>
            <person name="Cannon E.K."/>
            <person name="Liu X."/>
            <person name="Gao D."/>
            <person name="Clevenger J."/>
            <person name="Dash S."/>
            <person name="Ren L."/>
            <person name="Moretzsohn M.C."/>
            <person name="Shirasawa K."/>
            <person name="Huang W."/>
            <person name="Vidigal B."/>
            <person name="Abernathy B."/>
            <person name="Chu Y."/>
            <person name="Niederhuth C.E."/>
            <person name="Umale P."/>
            <person name="Araujo A.C."/>
            <person name="Kozik A."/>
            <person name="Kim K.D."/>
            <person name="Burow M.D."/>
            <person name="Varshney R.K."/>
            <person name="Wang X."/>
            <person name="Zhang X."/>
            <person name="Barkley N."/>
            <person name="Guimaraes P.M."/>
            <person name="Isobe S."/>
            <person name="Guo B."/>
            <person name="Liao B."/>
            <person name="Stalker H.T."/>
            <person name="Schmitz R.J."/>
            <person name="Scheffler B.E."/>
            <person name="Leal-Bertioli S.C."/>
            <person name="Xun X."/>
            <person name="Jackson S.A."/>
            <person name="Michelmore R."/>
            <person name="Ozias-Akins P."/>
        </authorList>
    </citation>
    <scope>NUCLEOTIDE SEQUENCE [LARGE SCALE GENOMIC DNA]</scope>
    <source>
        <strain evidence="1">cv. V14167</strain>
    </source>
</reference>
<protein>
    <submittedName>
        <fullName evidence="2">Uncharacterized protein LOC107491474</fullName>
    </submittedName>
</protein>
<name>A0A6P4DPU3_ARADU</name>
<dbReference type="InterPro" id="IPR021109">
    <property type="entry name" value="Peptidase_aspartic_dom_sf"/>
</dbReference>
<dbReference type="CDD" id="cd00303">
    <property type="entry name" value="retropepsin_like"/>
    <property type="match status" value="1"/>
</dbReference>
<dbReference type="InterPro" id="IPR043502">
    <property type="entry name" value="DNA/RNA_pol_sf"/>
</dbReference>
<dbReference type="KEGG" id="adu:107491474"/>
<dbReference type="Pfam" id="PF08284">
    <property type="entry name" value="RVP_2"/>
    <property type="match status" value="1"/>
</dbReference>
<evidence type="ECO:0000313" key="1">
    <source>
        <dbReference type="Proteomes" id="UP000515211"/>
    </source>
</evidence>
<dbReference type="GeneID" id="107491474"/>
<keyword evidence="1" id="KW-1185">Reference proteome</keyword>
<reference evidence="2" key="2">
    <citation type="submission" date="2025-08" db="UniProtKB">
        <authorList>
            <consortium name="RefSeq"/>
        </authorList>
    </citation>
    <scope>IDENTIFICATION</scope>
    <source>
        <tissue evidence="2">Whole plant</tissue>
    </source>
</reference>
<dbReference type="PANTHER" id="PTHR15503">
    <property type="entry name" value="LDOC1 RELATED"/>
    <property type="match status" value="1"/>
</dbReference>
<dbReference type="AlphaFoldDB" id="A0A6P4DPU3"/>
<dbReference type="Gene3D" id="3.10.10.10">
    <property type="entry name" value="HIV Type 1 Reverse Transcriptase, subunit A, domain 1"/>
    <property type="match status" value="1"/>
</dbReference>
<dbReference type="PANTHER" id="PTHR15503:SF42">
    <property type="entry name" value="ZINC FINGER, CCHC-TYPE, RETROTRANSPOSON GAG DOMAIN, ASPARTIC PEPTIDASE DOMAIN PROTEIN-RELATED"/>
    <property type="match status" value="1"/>
</dbReference>